<dbReference type="SUPFAM" id="SSF52743">
    <property type="entry name" value="Subtilisin-like"/>
    <property type="match status" value="1"/>
</dbReference>
<dbReference type="InterPro" id="IPR023827">
    <property type="entry name" value="Peptidase_S8_Asp-AS"/>
</dbReference>
<dbReference type="PROSITE" id="PS00137">
    <property type="entry name" value="SUBTILASE_HIS"/>
    <property type="match status" value="1"/>
</dbReference>
<dbReference type="PANTHER" id="PTHR43806:SF11">
    <property type="entry name" value="CEREVISIN-RELATED"/>
    <property type="match status" value="1"/>
</dbReference>
<feature type="active site" description="Charge relay system" evidence="5">
    <location>
        <position position="321"/>
    </location>
</feature>
<dbReference type="Gene3D" id="3.40.50.200">
    <property type="entry name" value="Peptidase S8/S53 domain"/>
    <property type="match status" value="1"/>
</dbReference>
<dbReference type="PRINTS" id="PR00723">
    <property type="entry name" value="SUBTILISIN"/>
</dbReference>
<keyword evidence="3 5" id="KW-0378">Hydrolase</keyword>
<sequence length="377" mass="39947">MAGEIITGEWIVTLKPYANEALEDEHISYINDRNNDPGTHFHCRVRDRFCLPELRGYTAKFDDETKAELEDRAEVATIEPVQIYRHCATVQSGAPWGLARISTRTRLPATGPYDYRYDATGEGSVAYVIDTGINDAHVEFEGRATKGAKFVSLGPAGDEDVNGHGTHVAGTIAGKTYGVAKKAEVVGVKVFNDFPRPGATNGDIIRALQWAVDEAKKHGKPSVVNMSLGGGASDALDRAVASTVRSGVVVCVAAGNDGQPSHLGSPAREPLAITVGATTIEDAVPPFSSWGKIIDIFAPGVAIQSSWIGSLTASATISGTSMASPHVAGAVCCLLGQEKLEPLLVMPQLLIWADKNKLSGLRDRSINALLQVSDAST</sequence>
<reference evidence="8 9" key="1">
    <citation type="journal article" date="2018" name="Mol. Ecol.">
        <title>The obligate alkalophilic soda-lake fungus Sodiomyces alkalinus has shifted to a protein diet.</title>
        <authorList>
            <person name="Grum-Grzhimaylo A.A."/>
            <person name="Falkoski D.L."/>
            <person name="van den Heuvel J."/>
            <person name="Valero-Jimenez C.A."/>
            <person name="Min B."/>
            <person name="Choi I.G."/>
            <person name="Lipzen A."/>
            <person name="Daum C.G."/>
            <person name="Aanen D.K."/>
            <person name="Tsang A."/>
            <person name="Henrissat B."/>
            <person name="Bilanenko E.N."/>
            <person name="de Vries R.P."/>
            <person name="van Kan J.A.L."/>
            <person name="Grigoriev I.V."/>
            <person name="Debets A.J.M."/>
        </authorList>
    </citation>
    <scope>NUCLEOTIDE SEQUENCE [LARGE SCALE GENOMIC DNA]</scope>
    <source>
        <strain evidence="8 9">F11</strain>
    </source>
</reference>
<dbReference type="InterPro" id="IPR036852">
    <property type="entry name" value="Peptidase_S8/S53_dom_sf"/>
</dbReference>
<dbReference type="PANTHER" id="PTHR43806">
    <property type="entry name" value="PEPTIDASE S8"/>
    <property type="match status" value="1"/>
</dbReference>
<feature type="active site" description="Charge relay system" evidence="5">
    <location>
        <position position="130"/>
    </location>
</feature>
<protein>
    <submittedName>
        <fullName evidence="8">Proteinase R</fullName>
    </submittedName>
</protein>
<dbReference type="RefSeq" id="XP_028470200.1">
    <property type="nucleotide sequence ID" value="XM_028608957.1"/>
</dbReference>
<name>A0A3N2Q6J5_SODAK</name>
<dbReference type="GO" id="GO:0006508">
    <property type="term" value="P:proteolysis"/>
    <property type="evidence" value="ECO:0007669"/>
    <property type="project" value="UniProtKB-KW"/>
</dbReference>
<keyword evidence="4 5" id="KW-0720">Serine protease</keyword>
<dbReference type="InterPro" id="IPR050131">
    <property type="entry name" value="Peptidase_S8_subtilisin-like"/>
</dbReference>
<dbReference type="InterPro" id="IPR015500">
    <property type="entry name" value="Peptidase_S8_subtilisin-rel"/>
</dbReference>
<evidence type="ECO:0000256" key="1">
    <source>
        <dbReference type="ARBA" id="ARBA00011073"/>
    </source>
</evidence>
<dbReference type="CDD" id="cd04077">
    <property type="entry name" value="Peptidases_S8_PCSK9_ProteinaseK_like"/>
    <property type="match status" value="1"/>
</dbReference>
<dbReference type="PROSITE" id="PS00136">
    <property type="entry name" value="SUBTILASE_ASP"/>
    <property type="match status" value="1"/>
</dbReference>
<evidence type="ECO:0000259" key="7">
    <source>
        <dbReference type="Pfam" id="PF00082"/>
    </source>
</evidence>
<gene>
    <name evidence="8" type="ORF">SODALDRAFT_303649</name>
</gene>
<dbReference type="InterPro" id="IPR000209">
    <property type="entry name" value="Peptidase_S8/S53_dom"/>
</dbReference>
<evidence type="ECO:0000313" key="9">
    <source>
        <dbReference type="Proteomes" id="UP000272025"/>
    </source>
</evidence>
<dbReference type="GO" id="GO:0004252">
    <property type="term" value="F:serine-type endopeptidase activity"/>
    <property type="evidence" value="ECO:0007669"/>
    <property type="project" value="UniProtKB-UniRule"/>
</dbReference>
<evidence type="ECO:0000256" key="4">
    <source>
        <dbReference type="ARBA" id="ARBA00022825"/>
    </source>
</evidence>
<dbReference type="PROSITE" id="PS00138">
    <property type="entry name" value="SUBTILASE_SER"/>
    <property type="match status" value="1"/>
</dbReference>
<dbReference type="Proteomes" id="UP000272025">
    <property type="component" value="Unassembled WGS sequence"/>
</dbReference>
<dbReference type="SUPFAM" id="SSF54897">
    <property type="entry name" value="Protease propeptides/inhibitors"/>
    <property type="match status" value="1"/>
</dbReference>
<accession>A0A3N2Q6J5</accession>
<comment type="similarity">
    <text evidence="1 5 6">Belongs to the peptidase S8 family.</text>
</comment>
<dbReference type="GeneID" id="39577435"/>
<dbReference type="InterPro" id="IPR034193">
    <property type="entry name" value="PCSK9_ProteinaseK-like"/>
</dbReference>
<dbReference type="InterPro" id="IPR022398">
    <property type="entry name" value="Peptidase_S8_His-AS"/>
</dbReference>
<dbReference type="AlphaFoldDB" id="A0A3N2Q6J5"/>
<dbReference type="STRING" id="1314773.A0A3N2Q6J5"/>
<proteinExistence type="inferred from homology"/>
<dbReference type="EMBL" id="ML119051">
    <property type="protein sequence ID" value="ROT42394.1"/>
    <property type="molecule type" value="Genomic_DNA"/>
</dbReference>
<dbReference type="PROSITE" id="PS51892">
    <property type="entry name" value="SUBTILASE"/>
    <property type="match status" value="1"/>
</dbReference>
<dbReference type="Pfam" id="PF00082">
    <property type="entry name" value="Peptidase_S8"/>
    <property type="match status" value="1"/>
</dbReference>
<feature type="domain" description="Peptidase S8/S53" evidence="7">
    <location>
        <begin position="125"/>
        <end position="336"/>
    </location>
</feature>
<feature type="active site" description="Charge relay system" evidence="5">
    <location>
        <position position="164"/>
    </location>
</feature>
<dbReference type="OrthoDB" id="206201at2759"/>
<evidence type="ECO:0000256" key="3">
    <source>
        <dbReference type="ARBA" id="ARBA00022801"/>
    </source>
</evidence>
<organism evidence="8 9">
    <name type="scientific">Sodiomyces alkalinus (strain CBS 110278 / VKM F-3762 / F11)</name>
    <name type="common">Alkaliphilic filamentous fungus</name>
    <dbReference type="NCBI Taxonomy" id="1314773"/>
    <lineage>
        <taxon>Eukaryota</taxon>
        <taxon>Fungi</taxon>
        <taxon>Dikarya</taxon>
        <taxon>Ascomycota</taxon>
        <taxon>Pezizomycotina</taxon>
        <taxon>Sordariomycetes</taxon>
        <taxon>Hypocreomycetidae</taxon>
        <taxon>Glomerellales</taxon>
        <taxon>Plectosphaerellaceae</taxon>
        <taxon>Sodiomyces</taxon>
    </lineage>
</organism>
<keyword evidence="2 5" id="KW-0645">Protease</keyword>
<evidence type="ECO:0000313" key="8">
    <source>
        <dbReference type="EMBL" id="ROT42394.1"/>
    </source>
</evidence>
<evidence type="ECO:0000256" key="5">
    <source>
        <dbReference type="PROSITE-ProRule" id="PRU01240"/>
    </source>
</evidence>
<dbReference type="FunFam" id="3.40.50.200:FF:000007">
    <property type="entry name" value="Subtilisin-like serine protease"/>
    <property type="match status" value="1"/>
</dbReference>
<dbReference type="InterPro" id="IPR023828">
    <property type="entry name" value="Peptidase_S8_Ser-AS"/>
</dbReference>
<evidence type="ECO:0000256" key="2">
    <source>
        <dbReference type="ARBA" id="ARBA00022670"/>
    </source>
</evidence>
<evidence type="ECO:0000256" key="6">
    <source>
        <dbReference type="RuleBase" id="RU003355"/>
    </source>
</evidence>
<keyword evidence="9" id="KW-1185">Reference proteome</keyword>